<comment type="caution">
    <text evidence="1">The sequence shown here is derived from an EMBL/GenBank/DDBJ whole genome shotgun (WGS) entry which is preliminary data.</text>
</comment>
<proteinExistence type="predicted"/>
<accession>A0A5M3WUX2</accession>
<evidence type="ECO:0000313" key="2">
    <source>
        <dbReference type="Proteomes" id="UP000331127"/>
    </source>
</evidence>
<evidence type="ECO:0000313" key="1">
    <source>
        <dbReference type="EMBL" id="GES11779.1"/>
    </source>
</evidence>
<keyword evidence="2" id="KW-1185">Reference proteome</keyword>
<organism evidence="1 2">
    <name type="scientific">Acrocarpospora macrocephala</name>
    <dbReference type="NCBI Taxonomy" id="150177"/>
    <lineage>
        <taxon>Bacteria</taxon>
        <taxon>Bacillati</taxon>
        <taxon>Actinomycetota</taxon>
        <taxon>Actinomycetes</taxon>
        <taxon>Streptosporangiales</taxon>
        <taxon>Streptosporangiaceae</taxon>
        <taxon>Acrocarpospora</taxon>
    </lineage>
</organism>
<dbReference type="EMBL" id="BLAE01000032">
    <property type="protein sequence ID" value="GES11779.1"/>
    <property type="molecule type" value="Genomic_DNA"/>
</dbReference>
<reference evidence="1 2" key="1">
    <citation type="submission" date="2019-10" db="EMBL/GenBank/DDBJ databases">
        <title>Whole genome shotgun sequence of Acrocarpospora macrocephala NBRC 16266.</title>
        <authorList>
            <person name="Ichikawa N."/>
            <person name="Kimura A."/>
            <person name="Kitahashi Y."/>
            <person name="Komaki H."/>
            <person name="Oguchi A."/>
        </authorList>
    </citation>
    <scope>NUCLEOTIDE SEQUENCE [LARGE SCALE GENOMIC DNA]</scope>
    <source>
        <strain evidence="1 2">NBRC 16266</strain>
    </source>
</reference>
<dbReference type="Proteomes" id="UP000331127">
    <property type="component" value="Unassembled WGS sequence"/>
</dbReference>
<protein>
    <submittedName>
        <fullName evidence="1">Uncharacterized protein</fullName>
    </submittedName>
</protein>
<sequence>MLATYGSEVRMIEVKSAAGNASEKLVGALERHLSTCPSLRPHQPVGAGVLVVNHQYRKDPHDRSAQVYERREFVDSLKVVVLSSRDLFTWWAAGDWPAIRKAVLGTTPVAPPSVAAMPPSPGPKDRATSRRLRWLWNRGG</sequence>
<dbReference type="AlphaFoldDB" id="A0A5M3WUX2"/>
<name>A0A5M3WUX2_9ACTN</name>
<gene>
    <name evidence="1" type="ORF">Amac_053760</name>
</gene>